<proteinExistence type="predicted"/>
<feature type="domain" description="Glutaredoxin" evidence="8">
    <location>
        <begin position="41"/>
        <end position="103"/>
    </location>
</feature>
<feature type="transmembrane region" description="Helical" evidence="7">
    <location>
        <begin position="667"/>
        <end position="687"/>
    </location>
</feature>
<evidence type="ECO:0000256" key="3">
    <source>
        <dbReference type="ARBA" id="ARBA00022989"/>
    </source>
</evidence>
<name>A0A2P6V7Q3_9CHLO</name>
<feature type="transmembrane region" description="Helical" evidence="7">
    <location>
        <begin position="212"/>
        <end position="236"/>
    </location>
</feature>
<dbReference type="PANTHER" id="PTHR45694">
    <property type="entry name" value="GLUTAREDOXIN 2"/>
    <property type="match status" value="1"/>
</dbReference>
<dbReference type="OrthoDB" id="510272at2759"/>
<evidence type="ECO:0000259" key="9">
    <source>
        <dbReference type="Pfam" id="PF14340"/>
    </source>
</evidence>
<dbReference type="GO" id="GO:0055085">
    <property type="term" value="P:transmembrane transport"/>
    <property type="evidence" value="ECO:0007669"/>
    <property type="project" value="InterPro"/>
</dbReference>
<evidence type="ECO:0000256" key="1">
    <source>
        <dbReference type="ARBA" id="ARBA00004141"/>
    </source>
</evidence>
<feature type="transmembrane region" description="Helical" evidence="7">
    <location>
        <begin position="580"/>
        <end position="601"/>
    </location>
</feature>
<dbReference type="PANTHER" id="PTHR45694:SF18">
    <property type="entry name" value="GLUTAREDOXIN-1-RELATED"/>
    <property type="match status" value="1"/>
</dbReference>
<dbReference type="AlphaFoldDB" id="A0A2P6V7Q3"/>
<evidence type="ECO:0000256" key="6">
    <source>
        <dbReference type="ARBA" id="ARBA00023284"/>
    </source>
</evidence>
<feature type="transmembrane region" description="Helical" evidence="7">
    <location>
        <begin position="172"/>
        <end position="192"/>
    </location>
</feature>
<dbReference type="PRINTS" id="PR00160">
    <property type="entry name" value="GLUTAREDOXIN"/>
</dbReference>
<dbReference type="GO" id="GO:0016020">
    <property type="term" value="C:membrane"/>
    <property type="evidence" value="ECO:0007669"/>
    <property type="project" value="UniProtKB-SubCell"/>
</dbReference>
<dbReference type="InterPro" id="IPR011767">
    <property type="entry name" value="GLR_AS"/>
</dbReference>
<evidence type="ECO:0000256" key="7">
    <source>
        <dbReference type="SAM" id="Phobius"/>
    </source>
</evidence>
<feature type="domain" description="DUF4395" evidence="9">
    <location>
        <begin position="168"/>
        <end position="309"/>
    </location>
</feature>
<dbReference type="Pfam" id="PF03595">
    <property type="entry name" value="SLAC1"/>
    <property type="match status" value="1"/>
</dbReference>
<organism evidence="10 11">
    <name type="scientific">Micractinium conductrix</name>
    <dbReference type="NCBI Taxonomy" id="554055"/>
    <lineage>
        <taxon>Eukaryota</taxon>
        <taxon>Viridiplantae</taxon>
        <taxon>Chlorophyta</taxon>
        <taxon>core chlorophytes</taxon>
        <taxon>Trebouxiophyceae</taxon>
        <taxon>Chlorellales</taxon>
        <taxon>Chlorellaceae</taxon>
        <taxon>Chlorella clade</taxon>
        <taxon>Micractinium</taxon>
    </lineage>
</organism>
<gene>
    <name evidence="10" type="ORF">C2E20_6470</name>
</gene>
<evidence type="ECO:0000256" key="5">
    <source>
        <dbReference type="ARBA" id="ARBA00023157"/>
    </source>
</evidence>
<dbReference type="CDD" id="cd03419">
    <property type="entry name" value="GRX_GRXh_1_2_like"/>
    <property type="match status" value="1"/>
</dbReference>
<dbReference type="Gene3D" id="3.40.30.10">
    <property type="entry name" value="Glutaredoxin"/>
    <property type="match status" value="2"/>
</dbReference>
<feature type="transmembrane region" description="Helical" evidence="7">
    <location>
        <begin position="256"/>
        <end position="273"/>
    </location>
</feature>
<evidence type="ECO:0000259" key="8">
    <source>
        <dbReference type="Pfam" id="PF00462"/>
    </source>
</evidence>
<dbReference type="InterPro" id="IPR038665">
    <property type="entry name" value="Voltage-dep_anion_channel_sf"/>
</dbReference>
<dbReference type="GO" id="GO:0015038">
    <property type="term" value="F:glutathione disulfide oxidoreductase activity"/>
    <property type="evidence" value="ECO:0007669"/>
    <property type="project" value="TreeGrafter"/>
</dbReference>
<accession>A0A2P6V7Q3</accession>
<protein>
    <submittedName>
        <fullName evidence="10">C4-dicarboxylate ABC transporter</fullName>
    </submittedName>
</protein>
<feature type="domain" description="Glutaredoxin" evidence="8">
    <location>
        <begin position="875"/>
        <end position="936"/>
    </location>
</feature>
<dbReference type="SUPFAM" id="SSF52833">
    <property type="entry name" value="Thioredoxin-like"/>
    <property type="match status" value="2"/>
</dbReference>
<keyword evidence="6" id="KW-0676">Redox-active center</keyword>
<sequence length="1099" mass="119610">MAASGKLEGAVAVTVEADEWEALAGSSPTEKLKSALAANRVVVFGRSTCPFCIEVSRTLVELGVPFAYHQIDQMAGGVALHEELKKATGQRTVPYVYINGRLVGGCDATKALIASGEFDTLLGGGGGSAGGGEKEALLDEGPPRIKLAGVDRDAPLVIGALFEFPNTVDGRVIRLVALQVFFISLFLAIFSYKKEQAWHWVAVGLLVDFCLRFYAGAGISPLGSLAMLAASAIDLIGSWTGRETGPVWGAGPPKQFAVSVGIIFSAAIVVLQFCHAWQAATVVAACLCFAAGLECFVNFCAGCWLFQKAIRFGVIPDTIYTVHVNTLPETKYMWKEWVKRVHPAAPVEVTERFAPNLRPGGKPTRVDLRYKTGKSDDWEREAFDYVKYSKMSFFSAVIGPVAVAALFRFTAIIPTMGTPDLVWKVLALLSLVWTAIFLLPCLLKCVKYPHKIRQEWQHPMMNNAFSVPWMTLVVYSFLAAHYSLTFAKVLFWAGASLSMLFSVMIVGNWLASMRHEGLVNGAFMMAPVGNFIVAVMGPLLDSGYHEVCYLWFGFAFIMWIALFVFTFQRTVLGHNANPRGRMFSIIWVAAPAVAAIAWTVLNAARTAAKANPGLGGEALTAAMFGVLLDPVSGGMDATAMTLFYVAVSLGLVNVWMAWRRFLWADKFFMQMWAFGFPTAGLAWAAVLYDMTVNTALSKVLAVCLIALACIICVVLVLRTCAGILRLKVFIPEHKWGPMSHLPLAQEGLRHLLDQLCDSASALAADPSNTRVALRLSEQWRAFRTINDFYLTLKDEVCFPQISAFFPGHHAKAMAQNQEMRQLEGEVAAQLRGLAAGGGTEGATGSGIADTCADVDKWEGTTLADKLAAATATNQIVVVGRSTCPFCIEVTRTLTDMGLSFPYLLVDKMPSGAALHEELKKVTGQRTVPYVYANGKLLGGCDATKALIASGQFDTLLGGGRQGGANGKNANGKAANSAALQAAVARLASFAKANYDYVEDHIRPVVRRYIPGTVQKKIMNDCFDARPAEEWFQVVPLVVQALPMMGQRATYVRCFLWAMPERCQQFGIMLALGTDPVTWYRLRRLVPDIIPRGEAGWRHF</sequence>
<dbReference type="InterPro" id="IPR002109">
    <property type="entry name" value="Glutaredoxin"/>
</dbReference>
<dbReference type="Pfam" id="PF00462">
    <property type="entry name" value="Glutaredoxin"/>
    <property type="match status" value="2"/>
</dbReference>
<dbReference type="GO" id="GO:0005737">
    <property type="term" value="C:cytoplasm"/>
    <property type="evidence" value="ECO:0007669"/>
    <property type="project" value="TreeGrafter"/>
</dbReference>
<dbReference type="Gene3D" id="1.50.10.150">
    <property type="entry name" value="Voltage-dependent anion channel"/>
    <property type="match status" value="1"/>
</dbReference>
<dbReference type="InterPro" id="IPR025508">
    <property type="entry name" value="DUF4395"/>
</dbReference>
<keyword evidence="4 7" id="KW-0472">Membrane</keyword>
<evidence type="ECO:0000256" key="2">
    <source>
        <dbReference type="ARBA" id="ARBA00022692"/>
    </source>
</evidence>
<dbReference type="InterPro" id="IPR036249">
    <property type="entry name" value="Thioredoxin-like_sf"/>
</dbReference>
<reference evidence="10 11" key="1">
    <citation type="journal article" date="2018" name="Plant J.">
        <title>Genome sequences of Chlorella sorokiniana UTEX 1602 and Micractinium conductrix SAG 241.80: implications to maltose excretion by a green alga.</title>
        <authorList>
            <person name="Arriola M.B."/>
            <person name="Velmurugan N."/>
            <person name="Zhang Y."/>
            <person name="Plunkett M.H."/>
            <person name="Hondzo H."/>
            <person name="Barney B.M."/>
        </authorList>
    </citation>
    <scope>NUCLEOTIDE SEQUENCE [LARGE SCALE GENOMIC DNA]</scope>
    <source>
        <strain evidence="10 11">SAG 241.80</strain>
    </source>
</reference>
<feature type="transmembrane region" description="Helical" evidence="7">
    <location>
        <begin position="699"/>
        <end position="717"/>
    </location>
</feature>
<feature type="transmembrane region" description="Helical" evidence="7">
    <location>
        <begin position="518"/>
        <end position="537"/>
    </location>
</feature>
<keyword evidence="5" id="KW-1015">Disulfide bond</keyword>
<feature type="transmembrane region" description="Helical" evidence="7">
    <location>
        <begin position="393"/>
        <end position="415"/>
    </location>
</feature>
<keyword evidence="11" id="KW-1185">Reference proteome</keyword>
<comment type="caution">
    <text evidence="10">The sequence shown here is derived from an EMBL/GenBank/DDBJ whole genome shotgun (WGS) entry which is preliminary data.</text>
</comment>
<dbReference type="InterPro" id="IPR004695">
    <property type="entry name" value="SLAC1/Mae1/Ssu1/TehA"/>
</dbReference>
<evidence type="ECO:0000256" key="4">
    <source>
        <dbReference type="ARBA" id="ARBA00023136"/>
    </source>
</evidence>
<dbReference type="Pfam" id="PF14340">
    <property type="entry name" value="DUF4395"/>
    <property type="match status" value="1"/>
</dbReference>
<dbReference type="GO" id="GO:0034599">
    <property type="term" value="P:cellular response to oxidative stress"/>
    <property type="evidence" value="ECO:0007669"/>
    <property type="project" value="TreeGrafter"/>
</dbReference>
<keyword evidence="2 7" id="KW-0812">Transmembrane</keyword>
<feature type="transmembrane region" description="Helical" evidence="7">
    <location>
        <begin position="490"/>
        <end position="511"/>
    </location>
</feature>
<comment type="subcellular location">
    <subcellularLocation>
        <location evidence="1">Membrane</location>
        <topology evidence="1">Multi-pass membrane protein</topology>
    </subcellularLocation>
</comment>
<evidence type="ECO:0000313" key="11">
    <source>
        <dbReference type="Proteomes" id="UP000239649"/>
    </source>
</evidence>
<feature type="transmembrane region" description="Helical" evidence="7">
    <location>
        <begin position="421"/>
        <end position="443"/>
    </location>
</feature>
<dbReference type="EMBL" id="LHPF02000022">
    <property type="protein sequence ID" value="PSC70111.1"/>
    <property type="molecule type" value="Genomic_DNA"/>
</dbReference>
<dbReference type="InterPro" id="IPR014025">
    <property type="entry name" value="Glutaredoxin_subgr"/>
</dbReference>
<dbReference type="Proteomes" id="UP000239649">
    <property type="component" value="Unassembled WGS sequence"/>
</dbReference>
<feature type="transmembrane region" description="Helical" evidence="7">
    <location>
        <begin position="637"/>
        <end position="655"/>
    </location>
</feature>
<dbReference type="PROSITE" id="PS00195">
    <property type="entry name" value="GLUTAREDOXIN_1"/>
    <property type="match status" value="1"/>
</dbReference>
<feature type="transmembrane region" description="Helical" evidence="7">
    <location>
        <begin position="464"/>
        <end position="484"/>
    </location>
</feature>
<dbReference type="STRING" id="554055.A0A2P6V7Q3"/>
<dbReference type="PROSITE" id="PS51354">
    <property type="entry name" value="GLUTAREDOXIN_2"/>
    <property type="match status" value="2"/>
</dbReference>
<evidence type="ECO:0000313" key="10">
    <source>
        <dbReference type="EMBL" id="PSC70111.1"/>
    </source>
</evidence>
<keyword evidence="3 7" id="KW-1133">Transmembrane helix</keyword>
<feature type="transmembrane region" description="Helical" evidence="7">
    <location>
        <begin position="549"/>
        <end position="568"/>
    </location>
</feature>